<dbReference type="GeneID" id="27307996"/>
<sequence length="224" mass="24876">MASIDPRVAALVDNRAADSDDEDALLASLEEDDDDHALAALREQRMQQLHDEVLRAKRMREAGTGSYVEIRDEKEVMDITTSTKLAVVHFFKPDFGRCGVMDRHLEALAPKHFDTRFVKINVDNAPFLVAKLKIQVLPCVIAFVDGVGQDRIIGFEGLGQGDKFTTVDLEARLLRCGVLTRAKMSDDVAVGRMRTGRANMNRGKPEASDGDGYGDDDHDDDDWD</sequence>
<proteinExistence type="predicted"/>
<dbReference type="InterPro" id="IPR013766">
    <property type="entry name" value="Thioredoxin_domain"/>
</dbReference>
<dbReference type="HOGENOM" id="CLU_072378_0_1_1"/>
<evidence type="ECO:0000256" key="1">
    <source>
        <dbReference type="SAM" id="MobiDB-lite"/>
    </source>
</evidence>
<gene>
    <name evidence="3" type="ORF">PV09_00023</name>
</gene>
<dbReference type="Pfam" id="PF00085">
    <property type="entry name" value="Thioredoxin"/>
    <property type="match status" value="1"/>
</dbReference>
<evidence type="ECO:0000259" key="2">
    <source>
        <dbReference type="Pfam" id="PF00085"/>
    </source>
</evidence>
<keyword evidence="4" id="KW-1185">Reference proteome</keyword>
<dbReference type="CDD" id="cd02989">
    <property type="entry name" value="Phd_like_TxnDC9"/>
    <property type="match status" value="1"/>
</dbReference>
<dbReference type="Proteomes" id="UP000053259">
    <property type="component" value="Unassembled WGS sequence"/>
</dbReference>
<dbReference type="InParanoid" id="A0A0D2ARF8"/>
<dbReference type="PANTHER" id="PTHR21148">
    <property type="entry name" value="THIOREDOXIN DOMAIN-CONTAINING PROTEIN 9"/>
    <property type="match status" value="1"/>
</dbReference>
<dbReference type="FunCoup" id="A0A0D2ARF8">
    <property type="interactions" value="733"/>
</dbReference>
<dbReference type="EMBL" id="KN847529">
    <property type="protein sequence ID" value="KIW09075.1"/>
    <property type="molecule type" value="Genomic_DNA"/>
</dbReference>
<dbReference type="Gene3D" id="3.40.30.10">
    <property type="entry name" value="Glutaredoxin"/>
    <property type="match status" value="1"/>
</dbReference>
<dbReference type="InterPro" id="IPR036249">
    <property type="entry name" value="Thioredoxin-like_sf"/>
</dbReference>
<evidence type="ECO:0000313" key="3">
    <source>
        <dbReference type="EMBL" id="KIW09075.1"/>
    </source>
</evidence>
<feature type="compositionally biased region" description="Acidic residues" evidence="1">
    <location>
        <begin position="208"/>
        <end position="224"/>
    </location>
</feature>
<feature type="domain" description="Thioredoxin" evidence="2">
    <location>
        <begin position="78"/>
        <end position="154"/>
    </location>
</feature>
<feature type="region of interest" description="Disordered" evidence="1">
    <location>
        <begin position="196"/>
        <end position="224"/>
    </location>
</feature>
<accession>A0A0D2ARF8</accession>
<name>A0A0D2ARF8_9PEZI</name>
<dbReference type="RefSeq" id="XP_016218944.1">
    <property type="nucleotide sequence ID" value="XM_016352687.1"/>
</dbReference>
<dbReference type="OrthoDB" id="10257948at2759"/>
<dbReference type="SUPFAM" id="SSF52833">
    <property type="entry name" value="Thioredoxin-like"/>
    <property type="match status" value="1"/>
</dbReference>
<protein>
    <recommendedName>
        <fullName evidence="2">Thioredoxin domain-containing protein</fullName>
    </recommendedName>
</protein>
<organism evidence="3 4">
    <name type="scientific">Verruconis gallopava</name>
    <dbReference type="NCBI Taxonomy" id="253628"/>
    <lineage>
        <taxon>Eukaryota</taxon>
        <taxon>Fungi</taxon>
        <taxon>Dikarya</taxon>
        <taxon>Ascomycota</taxon>
        <taxon>Pezizomycotina</taxon>
        <taxon>Dothideomycetes</taxon>
        <taxon>Pleosporomycetidae</taxon>
        <taxon>Venturiales</taxon>
        <taxon>Sympoventuriaceae</taxon>
        <taxon>Verruconis</taxon>
    </lineage>
</organism>
<dbReference type="VEuPathDB" id="FungiDB:PV09_00023"/>
<dbReference type="AlphaFoldDB" id="A0A0D2ARF8"/>
<reference evidence="3 4" key="1">
    <citation type="submission" date="2015-01" db="EMBL/GenBank/DDBJ databases">
        <title>The Genome Sequence of Ochroconis gallopava CBS43764.</title>
        <authorList>
            <consortium name="The Broad Institute Genomics Platform"/>
            <person name="Cuomo C."/>
            <person name="de Hoog S."/>
            <person name="Gorbushina A."/>
            <person name="Stielow B."/>
            <person name="Teixiera M."/>
            <person name="Abouelleil A."/>
            <person name="Chapman S.B."/>
            <person name="Priest M."/>
            <person name="Young S.K."/>
            <person name="Wortman J."/>
            <person name="Nusbaum C."/>
            <person name="Birren B."/>
        </authorList>
    </citation>
    <scope>NUCLEOTIDE SEQUENCE [LARGE SCALE GENOMIC DNA]</scope>
    <source>
        <strain evidence="3 4">CBS 43764</strain>
    </source>
</reference>
<evidence type="ECO:0000313" key="4">
    <source>
        <dbReference type="Proteomes" id="UP000053259"/>
    </source>
</evidence>
<dbReference type="STRING" id="253628.A0A0D2ARF8"/>